<comment type="caution">
    <text evidence="2">The sequence shown here is derived from an EMBL/GenBank/DDBJ whole genome shotgun (WGS) entry which is preliminary data.</text>
</comment>
<accession>A0A507AYJ9</accession>
<protein>
    <submittedName>
        <fullName evidence="2">Uncharacterized protein</fullName>
    </submittedName>
</protein>
<dbReference type="RefSeq" id="XP_030994308.1">
    <property type="nucleotide sequence ID" value="XM_031142520.1"/>
</dbReference>
<dbReference type="Proteomes" id="UP000319257">
    <property type="component" value="Unassembled WGS sequence"/>
</dbReference>
<feature type="region of interest" description="Disordered" evidence="1">
    <location>
        <begin position="1"/>
        <end position="60"/>
    </location>
</feature>
<dbReference type="InParanoid" id="A0A507AYJ9"/>
<proteinExistence type="predicted"/>
<dbReference type="GeneID" id="41968221"/>
<gene>
    <name evidence="2" type="ORF">E0L32_000774</name>
</gene>
<reference evidence="2 3" key="1">
    <citation type="submission" date="2019-06" db="EMBL/GenBank/DDBJ databases">
        <title>Draft genome sequence of the filamentous fungus Phialemoniopsis curvata isolated from diesel fuel.</title>
        <authorList>
            <person name="Varaljay V.A."/>
            <person name="Lyon W.J."/>
            <person name="Crouch A.L."/>
            <person name="Drake C.E."/>
            <person name="Hollomon J.M."/>
            <person name="Nadeau L.J."/>
            <person name="Nunn H.S."/>
            <person name="Stevenson B.S."/>
            <person name="Bojanowski C.L."/>
            <person name="Crookes-Goodson W.J."/>
        </authorList>
    </citation>
    <scope>NUCLEOTIDE SEQUENCE [LARGE SCALE GENOMIC DNA]</scope>
    <source>
        <strain evidence="2 3">D216</strain>
    </source>
</reference>
<feature type="compositionally biased region" description="Basic residues" evidence="1">
    <location>
        <begin position="1"/>
        <end position="20"/>
    </location>
</feature>
<keyword evidence="3" id="KW-1185">Reference proteome</keyword>
<sequence length="284" mass="31219">MGNQKRKSPGKKGNLPRKARKTEVRHTGLWNYYEQTGARADDPDVGTTHHGHPEPQQIPSGYMPFSPMPQVYLHNHPYAHPPGPYYGHPEVMLSPPPIPPPPQLQPMPMSMPMPMPMPINYLASNSAQENAHGYNEYPNPQPHMNINGESNNFPQSPLHCNREPSLDPAPSGPQNGTSPSQNGSDNITVPPVDIPGPPGEAEATGLESNVNLGDALPRIPFSIRGDVIKRNRQVDEKIDTLIKASSDAYGHTNDRIAMLDARILFLESRVIDLEAALKERENAA</sequence>
<evidence type="ECO:0000313" key="2">
    <source>
        <dbReference type="EMBL" id="TPX12597.1"/>
    </source>
</evidence>
<name>A0A507AYJ9_9PEZI</name>
<feature type="compositionally biased region" description="Polar residues" evidence="1">
    <location>
        <begin position="172"/>
        <end position="187"/>
    </location>
</feature>
<evidence type="ECO:0000313" key="3">
    <source>
        <dbReference type="Proteomes" id="UP000319257"/>
    </source>
</evidence>
<dbReference type="EMBL" id="SKBQ01000003">
    <property type="protein sequence ID" value="TPX12597.1"/>
    <property type="molecule type" value="Genomic_DNA"/>
</dbReference>
<feature type="compositionally biased region" description="Polar residues" evidence="1">
    <location>
        <begin position="142"/>
        <end position="155"/>
    </location>
</feature>
<feature type="region of interest" description="Disordered" evidence="1">
    <location>
        <begin position="130"/>
        <end position="205"/>
    </location>
</feature>
<organism evidence="2 3">
    <name type="scientific">Thyridium curvatum</name>
    <dbReference type="NCBI Taxonomy" id="1093900"/>
    <lineage>
        <taxon>Eukaryota</taxon>
        <taxon>Fungi</taxon>
        <taxon>Dikarya</taxon>
        <taxon>Ascomycota</taxon>
        <taxon>Pezizomycotina</taxon>
        <taxon>Sordariomycetes</taxon>
        <taxon>Sordariomycetidae</taxon>
        <taxon>Thyridiales</taxon>
        <taxon>Thyridiaceae</taxon>
        <taxon>Thyridium</taxon>
    </lineage>
</organism>
<evidence type="ECO:0000256" key="1">
    <source>
        <dbReference type="SAM" id="MobiDB-lite"/>
    </source>
</evidence>
<dbReference type="AlphaFoldDB" id="A0A507AYJ9"/>